<sequence>MADQHDDKKRGCGCCNEKKEHKECKDNCAADECEVAQEKMVLFNYIQAVENDLIPGTTVALGGLLLAPFPGGATGALTTTLASGADITVNTGTFTPTLTGTYSATVLPSLPTPVATNVADDLLVSFTLATGTGAVAPIIAGVTVINGTPAISASTDPFSTATYTLSPVTLTVTGTSPAQVVTGAAALAVSYAGVLPAGLSFDGSVQLNGVPALAFTLDPSAVCCWSTVRAYIAAHGLVALLPEAPHVDPIRPLTICDGLAITEYVIGRINELCLPEFAKVSIVDKIVSGFQQAQEANADLIATTCPVGRGFENGYSLCKSNDIPECGPIYVANQPALLQGLLYAKFLLRAYFVNSCDCDLTFEHACKFVFGRFCVIDIAVATRTNMNL</sequence>
<proteinExistence type="predicted"/>
<name>A0A3G4ZNX0_9VIRU</name>
<dbReference type="EMBL" id="MK071987">
    <property type="protein sequence ID" value="AYV76576.1"/>
    <property type="molecule type" value="Genomic_DNA"/>
</dbReference>
<accession>A0A3G4ZNX0</accession>
<protein>
    <submittedName>
        <fullName evidence="1">Uncharacterized protein</fullName>
    </submittedName>
</protein>
<gene>
    <name evidence="1" type="ORF">Terrestrivirus9_13</name>
</gene>
<organism evidence="1">
    <name type="scientific">Terrestrivirus sp</name>
    <dbReference type="NCBI Taxonomy" id="2487775"/>
    <lineage>
        <taxon>Viruses</taxon>
        <taxon>Varidnaviria</taxon>
        <taxon>Bamfordvirae</taxon>
        <taxon>Nucleocytoviricota</taxon>
        <taxon>Megaviricetes</taxon>
        <taxon>Imitervirales</taxon>
        <taxon>Mimiviridae</taxon>
        <taxon>Klosneuvirinae</taxon>
    </lineage>
</organism>
<reference evidence="1" key="1">
    <citation type="submission" date="2018-10" db="EMBL/GenBank/DDBJ databases">
        <title>Hidden diversity of soil giant viruses.</title>
        <authorList>
            <person name="Schulz F."/>
            <person name="Alteio L."/>
            <person name="Goudeau D."/>
            <person name="Ryan E.M."/>
            <person name="Malmstrom R.R."/>
            <person name="Blanchard J."/>
            <person name="Woyke T."/>
        </authorList>
    </citation>
    <scope>NUCLEOTIDE SEQUENCE</scope>
    <source>
        <strain evidence="1">TEV1</strain>
    </source>
</reference>
<evidence type="ECO:0000313" key="1">
    <source>
        <dbReference type="EMBL" id="AYV76576.1"/>
    </source>
</evidence>